<dbReference type="PRINTS" id="PR00633">
    <property type="entry name" value="RCCNDNSATION"/>
</dbReference>
<dbReference type="InterPro" id="IPR000408">
    <property type="entry name" value="Reg_chr_condens"/>
</dbReference>
<dbReference type="PANTHER" id="PTHR46207:SF1">
    <property type="entry name" value="PROTEIN RCC2"/>
    <property type="match status" value="1"/>
</dbReference>
<keyword evidence="1" id="KW-0677">Repeat</keyword>
<comment type="caution">
    <text evidence="5">The sequence shown here is derived from an EMBL/GenBank/DDBJ whole genome shotgun (WGS) entry which is preliminary data.</text>
</comment>
<dbReference type="GO" id="GO:0031267">
    <property type="term" value="F:small GTPase binding"/>
    <property type="evidence" value="ECO:0007669"/>
    <property type="project" value="TreeGrafter"/>
</dbReference>
<feature type="domain" description="RCC1-like" evidence="4">
    <location>
        <begin position="53"/>
        <end position="390"/>
    </location>
</feature>
<dbReference type="PANTHER" id="PTHR46207">
    <property type="entry name" value="PROTEIN RCC2"/>
    <property type="match status" value="1"/>
</dbReference>
<dbReference type="AlphaFoldDB" id="A0A7I8VGZ5"/>
<dbReference type="GO" id="GO:0016020">
    <property type="term" value="C:membrane"/>
    <property type="evidence" value="ECO:0007669"/>
    <property type="project" value="TreeGrafter"/>
</dbReference>
<dbReference type="Proteomes" id="UP000549394">
    <property type="component" value="Unassembled WGS sequence"/>
</dbReference>
<dbReference type="Pfam" id="PF25390">
    <property type="entry name" value="WD40_RLD"/>
    <property type="match status" value="1"/>
</dbReference>
<evidence type="ECO:0000313" key="6">
    <source>
        <dbReference type="Proteomes" id="UP000549394"/>
    </source>
</evidence>
<dbReference type="PROSITE" id="PS00626">
    <property type="entry name" value="RCC1_2"/>
    <property type="match status" value="1"/>
</dbReference>
<proteinExistence type="predicted"/>
<feature type="repeat" description="RCC1" evidence="2">
    <location>
        <begin position="119"/>
        <end position="170"/>
    </location>
</feature>
<evidence type="ECO:0000313" key="5">
    <source>
        <dbReference type="EMBL" id="CAD5115446.1"/>
    </source>
</evidence>
<feature type="repeat" description="RCC1" evidence="2">
    <location>
        <begin position="223"/>
        <end position="298"/>
    </location>
</feature>
<protein>
    <submittedName>
        <fullName evidence="5">DgyrCDS4419</fullName>
    </submittedName>
</protein>
<feature type="region of interest" description="Disordered" evidence="3">
    <location>
        <begin position="1"/>
        <end position="35"/>
    </location>
</feature>
<feature type="repeat" description="RCC1" evidence="2">
    <location>
        <begin position="398"/>
        <end position="450"/>
    </location>
</feature>
<reference evidence="5 6" key="1">
    <citation type="submission" date="2020-08" db="EMBL/GenBank/DDBJ databases">
        <authorList>
            <person name="Hejnol A."/>
        </authorList>
    </citation>
    <scope>NUCLEOTIDE SEQUENCE [LARGE SCALE GENOMIC DNA]</scope>
</reference>
<dbReference type="InterPro" id="IPR058923">
    <property type="entry name" value="RCC1-like_dom"/>
</dbReference>
<feature type="repeat" description="RCC1" evidence="2">
    <location>
        <begin position="299"/>
        <end position="352"/>
    </location>
</feature>
<keyword evidence="6" id="KW-1185">Reference proteome</keyword>
<evidence type="ECO:0000256" key="3">
    <source>
        <dbReference type="SAM" id="MobiDB-lite"/>
    </source>
</evidence>
<evidence type="ECO:0000256" key="1">
    <source>
        <dbReference type="ARBA" id="ARBA00022737"/>
    </source>
</evidence>
<evidence type="ECO:0000256" key="2">
    <source>
        <dbReference type="PROSITE-ProRule" id="PRU00235"/>
    </source>
</evidence>
<accession>A0A7I8VGZ5</accession>
<dbReference type="EMBL" id="CAJFCJ010000006">
    <property type="protein sequence ID" value="CAD5115446.1"/>
    <property type="molecule type" value="Genomic_DNA"/>
</dbReference>
<feature type="repeat" description="RCC1" evidence="2">
    <location>
        <begin position="171"/>
        <end position="222"/>
    </location>
</feature>
<dbReference type="InterPro" id="IPR028641">
    <property type="entry name" value="RCC2"/>
</dbReference>
<dbReference type="PROSITE" id="PS50012">
    <property type="entry name" value="RCC1_3"/>
    <property type="match status" value="5"/>
</dbReference>
<evidence type="ECO:0000259" key="4">
    <source>
        <dbReference type="Pfam" id="PF25390"/>
    </source>
</evidence>
<dbReference type="OrthoDB" id="297375at2759"/>
<dbReference type="Gene3D" id="2.130.10.30">
    <property type="entry name" value="Regulator of chromosome condensation 1/beta-lactamase-inhibitor protein II"/>
    <property type="match status" value="2"/>
</dbReference>
<dbReference type="SUPFAM" id="SSF50985">
    <property type="entry name" value="RCC1/BLIP-II"/>
    <property type="match status" value="1"/>
</dbReference>
<name>A0A7I8VGZ5_9ANNE</name>
<dbReference type="InterPro" id="IPR009091">
    <property type="entry name" value="RCC1/BLIP-II"/>
</dbReference>
<gene>
    <name evidence="5" type="ORF">DGYR_LOCUS4187</name>
</gene>
<sequence>MPPKKRKNETENDPAHKKGRKKLENSNGSHAAPIESDITEDGLYADFKLEAPDESGELLFSGCANWDMVGRNRVPNAVKNNGGKNLYTPHRIASLQGIRIRMVVAGCSAAHLFVISTEGKVYSWGRNEKGQLGHGDTERKDKPSPVESLFTMNVVDGAVGKNHTIFLTDKGRLLSCGDNKMGQLGLGHQSNHVPSPTLVAHSGPPIKKVACGGEFSMAVDIRGNLYSFGHPEYGQLGHNTDGKYFITSNKLAYNCELKPRKVAVFIEKSRDGTVTPVLDVEIEQIACGVNHTLACDSNKRLYTWGFGGYGRLGHAEPKNELVPRLVKAFQGPNQGVTQIQCGSQFSLAVGCASQLYMWGQQKPTGEATMYPKPVQDLSGWNIRSIGCCYKSIVVAADESVVSWGPSPTFGELASGEPKSCTTPSESRPLENIYIKKVACGFSHSLFLARDEEEEEKKRIASLPVFDP</sequence>
<organism evidence="5 6">
    <name type="scientific">Dimorphilus gyrociliatus</name>
    <dbReference type="NCBI Taxonomy" id="2664684"/>
    <lineage>
        <taxon>Eukaryota</taxon>
        <taxon>Metazoa</taxon>
        <taxon>Spiralia</taxon>
        <taxon>Lophotrochozoa</taxon>
        <taxon>Annelida</taxon>
        <taxon>Polychaeta</taxon>
        <taxon>Polychaeta incertae sedis</taxon>
        <taxon>Dinophilidae</taxon>
        <taxon>Dimorphilus</taxon>
    </lineage>
</organism>